<feature type="region of interest" description="Disordered" evidence="1">
    <location>
        <begin position="303"/>
        <end position="342"/>
    </location>
</feature>
<dbReference type="PANTHER" id="PTHR36720:SF1">
    <property type="entry name" value="TAF RNA POLYMERASE I SUBUNIT A"/>
    <property type="match status" value="1"/>
</dbReference>
<proteinExistence type="predicted"/>
<dbReference type="Proteomes" id="UP000479710">
    <property type="component" value="Unassembled WGS sequence"/>
</dbReference>
<organism evidence="2 3">
    <name type="scientific">Oryza meyeriana var. granulata</name>
    <dbReference type="NCBI Taxonomy" id="110450"/>
    <lineage>
        <taxon>Eukaryota</taxon>
        <taxon>Viridiplantae</taxon>
        <taxon>Streptophyta</taxon>
        <taxon>Embryophyta</taxon>
        <taxon>Tracheophyta</taxon>
        <taxon>Spermatophyta</taxon>
        <taxon>Magnoliopsida</taxon>
        <taxon>Liliopsida</taxon>
        <taxon>Poales</taxon>
        <taxon>Poaceae</taxon>
        <taxon>BOP clade</taxon>
        <taxon>Oryzoideae</taxon>
        <taxon>Oryzeae</taxon>
        <taxon>Oryzinae</taxon>
        <taxon>Oryza</taxon>
        <taxon>Oryza meyeriana</taxon>
    </lineage>
</organism>
<protein>
    <submittedName>
        <fullName evidence="2">Uncharacterized protein</fullName>
    </submittedName>
</protein>
<gene>
    <name evidence="2" type="ORF">E2562_025793</name>
</gene>
<feature type="compositionally biased region" description="Polar residues" evidence="1">
    <location>
        <begin position="38"/>
        <end position="47"/>
    </location>
</feature>
<sequence length="512" mass="57365">EPDGDTADAFSNAHTPRPPPRKRRRRGGLTATPAQPLLTPQTIPSGSSRRDSFAGEWSGLAVLTPSSVLTSVKREPDAEAEADGDGDRDTRRKAVRVQDNFHPAIPAPAELPTLWVNRRRVARLLHELAREHRWRDAAGLFSALIAGTRYPESFAEVGMEIHRRLAEDSGIQLGTRSRYYLRTQKLYDVWMRRLIWLPTCAKKYIVKLELALFYLSQGCIDNAYNTTRILTAKDGLQTEPTLNLIHGLISYDKWYSGLPKDMQLEEFDVYSESCAVSMATHHCDENSQQDSSDDNCSIDADSSFPGCSSKSSIDNGNINKQRRFPKKPDFVHSAQGNDSLGSQVDEEMVDKDFQSVFFNTSNSPTCGLEKSLLPLRLKHSDGASNACFDSYWKYKSTPNAFYEDAEKCLRVALYSTPPVMAALLPLIQILLLGDKLKDALAELEKICHSSTTAFPFSMDLVANCKVIIPHFLPRGGEIGPIPMTPALIEEFPAWNREWKVNIESELFLDKHL</sequence>
<comment type="caution">
    <text evidence="2">The sequence shown here is derived from an EMBL/GenBank/DDBJ whole genome shotgun (WGS) entry which is preliminary data.</text>
</comment>
<feature type="compositionally biased region" description="Polar residues" evidence="1">
    <location>
        <begin position="305"/>
        <end position="319"/>
    </location>
</feature>
<feature type="non-terminal residue" evidence="2">
    <location>
        <position position="1"/>
    </location>
</feature>
<dbReference type="OrthoDB" id="1899337at2759"/>
<dbReference type="InterPro" id="IPR039495">
    <property type="entry name" value="TAF1A"/>
</dbReference>
<dbReference type="Pfam" id="PF14929">
    <property type="entry name" value="TAF1_subA"/>
    <property type="match status" value="1"/>
</dbReference>
<dbReference type="AlphaFoldDB" id="A0A6G1CSR1"/>
<evidence type="ECO:0000313" key="2">
    <source>
        <dbReference type="EMBL" id="KAF0903226.1"/>
    </source>
</evidence>
<dbReference type="PANTHER" id="PTHR36720">
    <property type="entry name" value="TAF RNA POLYMERASE I SUBUNIT A"/>
    <property type="match status" value="1"/>
</dbReference>
<accession>A0A6G1CSR1</accession>
<keyword evidence="3" id="KW-1185">Reference proteome</keyword>
<reference evidence="2 3" key="1">
    <citation type="submission" date="2019-11" db="EMBL/GenBank/DDBJ databases">
        <title>Whole genome sequence of Oryza granulata.</title>
        <authorList>
            <person name="Li W."/>
        </authorList>
    </citation>
    <scope>NUCLEOTIDE SEQUENCE [LARGE SCALE GENOMIC DNA]</scope>
    <source>
        <strain evidence="3">cv. Menghai</strain>
        <tissue evidence="2">Leaf</tissue>
    </source>
</reference>
<dbReference type="EMBL" id="SPHZ02000008">
    <property type="protein sequence ID" value="KAF0903226.1"/>
    <property type="molecule type" value="Genomic_DNA"/>
</dbReference>
<evidence type="ECO:0000256" key="1">
    <source>
        <dbReference type="SAM" id="MobiDB-lite"/>
    </source>
</evidence>
<dbReference type="GO" id="GO:0000120">
    <property type="term" value="C:RNA polymerase I transcription regulator complex"/>
    <property type="evidence" value="ECO:0007669"/>
    <property type="project" value="InterPro"/>
</dbReference>
<feature type="region of interest" description="Disordered" evidence="1">
    <location>
        <begin position="71"/>
        <end position="91"/>
    </location>
</feature>
<name>A0A6G1CSR1_9ORYZ</name>
<feature type="region of interest" description="Disordered" evidence="1">
    <location>
        <begin position="1"/>
        <end position="52"/>
    </location>
</feature>
<evidence type="ECO:0000313" key="3">
    <source>
        <dbReference type="Proteomes" id="UP000479710"/>
    </source>
</evidence>
<dbReference type="GO" id="GO:0006360">
    <property type="term" value="P:transcription by RNA polymerase I"/>
    <property type="evidence" value="ECO:0007669"/>
    <property type="project" value="InterPro"/>
</dbReference>